<evidence type="ECO:0000313" key="1">
    <source>
        <dbReference type="EMBL" id="KAL2070943.1"/>
    </source>
</evidence>
<evidence type="ECO:0000313" key="2">
    <source>
        <dbReference type="Proteomes" id="UP001595075"/>
    </source>
</evidence>
<accession>A0ABR4CNQ0</accession>
<name>A0ABR4CNQ0_9HELO</name>
<keyword evidence="2" id="KW-1185">Reference proteome</keyword>
<sequence length="249" mass="28022">MAPRGNLAEMKAQGLFDPEDVEGMDEKDFESLEAFHVLDSQSRPLDAQASVPNRLVRNVYAQVMPGRDSLDITSLRIAAWTRHIPRRGLETTQSDEQVLGSPVIYQITKLADKALFLGDPVARYISTQPLNRIVSSTGNLPSRIINIRSEVQTMESSMADCVEFIECFVAPWSSNAPLGRVRDGFLKLRGFTKILIWDGQLHDLEGIDACELQPVILPVEWSEEIDEEDVMDRIFGADRIDMRYSIPET</sequence>
<organism evidence="1 2">
    <name type="scientific">Oculimacula yallundae</name>
    <dbReference type="NCBI Taxonomy" id="86028"/>
    <lineage>
        <taxon>Eukaryota</taxon>
        <taxon>Fungi</taxon>
        <taxon>Dikarya</taxon>
        <taxon>Ascomycota</taxon>
        <taxon>Pezizomycotina</taxon>
        <taxon>Leotiomycetes</taxon>
        <taxon>Helotiales</taxon>
        <taxon>Ploettnerulaceae</taxon>
        <taxon>Oculimacula</taxon>
    </lineage>
</organism>
<gene>
    <name evidence="1" type="ORF">VTL71DRAFT_13969</name>
</gene>
<dbReference type="Proteomes" id="UP001595075">
    <property type="component" value="Unassembled WGS sequence"/>
</dbReference>
<reference evidence="1 2" key="1">
    <citation type="journal article" date="2024" name="Commun. Biol.">
        <title>Comparative genomic analysis of thermophilic fungi reveals convergent evolutionary adaptations and gene losses.</title>
        <authorList>
            <person name="Steindorff A.S."/>
            <person name="Aguilar-Pontes M.V."/>
            <person name="Robinson A.J."/>
            <person name="Andreopoulos B."/>
            <person name="LaButti K."/>
            <person name="Kuo A."/>
            <person name="Mondo S."/>
            <person name="Riley R."/>
            <person name="Otillar R."/>
            <person name="Haridas S."/>
            <person name="Lipzen A."/>
            <person name="Grimwood J."/>
            <person name="Schmutz J."/>
            <person name="Clum A."/>
            <person name="Reid I.D."/>
            <person name="Moisan M.C."/>
            <person name="Butler G."/>
            <person name="Nguyen T.T.M."/>
            <person name="Dewar K."/>
            <person name="Conant G."/>
            <person name="Drula E."/>
            <person name="Henrissat B."/>
            <person name="Hansel C."/>
            <person name="Singer S."/>
            <person name="Hutchinson M.I."/>
            <person name="de Vries R.P."/>
            <person name="Natvig D.O."/>
            <person name="Powell A.J."/>
            <person name="Tsang A."/>
            <person name="Grigoriev I.V."/>
        </authorList>
    </citation>
    <scope>NUCLEOTIDE SEQUENCE [LARGE SCALE GENOMIC DNA]</scope>
    <source>
        <strain evidence="1 2">CBS 494.80</strain>
    </source>
</reference>
<protein>
    <submittedName>
        <fullName evidence="1">Uncharacterized protein</fullName>
    </submittedName>
</protein>
<dbReference type="EMBL" id="JAZHXI010000006">
    <property type="protein sequence ID" value="KAL2070943.1"/>
    <property type="molecule type" value="Genomic_DNA"/>
</dbReference>
<proteinExistence type="predicted"/>
<comment type="caution">
    <text evidence="1">The sequence shown here is derived from an EMBL/GenBank/DDBJ whole genome shotgun (WGS) entry which is preliminary data.</text>
</comment>